<evidence type="ECO:0000313" key="4">
    <source>
        <dbReference type="EMBL" id="CAI8051704.1"/>
    </source>
</evidence>
<accession>A0AA35TPD4</accession>
<proteinExistence type="inferred from homology"/>
<name>A0AA35TPD4_GEOBA</name>
<dbReference type="AlphaFoldDB" id="A0AA35TPD4"/>
<reference evidence="4" key="1">
    <citation type="submission" date="2023-03" db="EMBL/GenBank/DDBJ databases">
        <authorList>
            <person name="Steffen K."/>
            <person name="Cardenas P."/>
        </authorList>
    </citation>
    <scope>NUCLEOTIDE SEQUENCE</scope>
</reference>
<evidence type="ECO:0000256" key="1">
    <source>
        <dbReference type="ARBA" id="ARBA00009185"/>
    </source>
</evidence>
<dbReference type="CDD" id="cd16115">
    <property type="entry name" value="Ubl_SUMO2_3_4"/>
    <property type="match status" value="1"/>
</dbReference>
<comment type="subcellular location">
    <subcellularLocation>
        <location evidence="2">Nucleus</location>
    </subcellularLocation>
</comment>
<dbReference type="Gene3D" id="3.10.20.90">
    <property type="entry name" value="Phosphatidylinositol 3-kinase Catalytic Subunit, Chain A, domain 1"/>
    <property type="match status" value="1"/>
</dbReference>
<evidence type="ECO:0000256" key="2">
    <source>
        <dbReference type="RuleBase" id="RU361190"/>
    </source>
</evidence>
<evidence type="ECO:0000313" key="5">
    <source>
        <dbReference type="Proteomes" id="UP001174909"/>
    </source>
</evidence>
<keyword evidence="2" id="KW-0539">Nucleus</keyword>
<organism evidence="4 5">
    <name type="scientific">Geodia barretti</name>
    <name type="common">Barrett's horny sponge</name>
    <dbReference type="NCBI Taxonomy" id="519541"/>
    <lineage>
        <taxon>Eukaryota</taxon>
        <taxon>Metazoa</taxon>
        <taxon>Porifera</taxon>
        <taxon>Demospongiae</taxon>
        <taxon>Heteroscleromorpha</taxon>
        <taxon>Tetractinellida</taxon>
        <taxon>Astrophorina</taxon>
        <taxon>Geodiidae</taxon>
        <taxon>Geodia</taxon>
    </lineage>
</organism>
<dbReference type="InterPro" id="IPR022617">
    <property type="entry name" value="Rad60/SUMO-like_dom"/>
</dbReference>
<keyword evidence="5" id="KW-1185">Reference proteome</keyword>
<keyword evidence="2" id="KW-0833">Ubl conjugation pathway</keyword>
<dbReference type="EMBL" id="CASHTH010003955">
    <property type="protein sequence ID" value="CAI8051704.1"/>
    <property type="molecule type" value="Genomic_DNA"/>
</dbReference>
<feature type="domain" description="Ubiquitin-like" evidence="3">
    <location>
        <begin position="19"/>
        <end position="96"/>
    </location>
</feature>
<dbReference type="SMART" id="SM00213">
    <property type="entry name" value="UBQ"/>
    <property type="match status" value="1"/>
</dbReference>
<dbReference type="Proteomes" id="UP001174909">
    <property type="component" value="Unassembled WGS sequence"/>
</dbReference>
<sequence length="99" mass="11039">MSDEQKPEVKPDVAVGGSEHINLKVTGSDRSVVHFKIKKNTPLRKLMTAYCERQGFQAGTVRFMFDGNQIGAEQTPIELEMEDDDTIEVFQQQTGGGDH</sequence>
<comment type="similarity">
    <text evidence="1 2">Belongs to the ubiquitin family. SUMO subfamily.</text>
</comment>
<evidence type="ECO:0000259" key="3">
    <source>
        <dbReference type="PROSITE" id="PS50053"/>
    </source>
</evidence>
<dbReference type="InterPro" id="IPR000626">
    <property type="entry name" value="Ubiquitin-like_dom"/>
</dbReference>
<dbReference type="SUPFAM" id="SSF54236">
    <property type="entry name" value="Ubiquitin-like"/>
    <property type="match status" value="1"/>
</dbReference>
<dbReference type="PANTHER" id="PTHR10562">
    <property type="entry name" value="SMALL UBIQUITIN-RELATED MODIFIER"/>
    <property type="match status" value="1"/>
</dbReference>
<dbReference type="PROSITE" id="PS50053">
    <property type="entry name" value="UBIQUITIN_2"/>
    <property type="match status" value="1"/>
</dbReference>
<dbReference type="InterPro" id="IPR029071">
    <property type="entry name" value="Ubiquitin-like_domsf"/>
</dbReference>
<comment type="caution">
    <text evidence="4">The sequence shown here is derived from an EMBL/GenBank/DDBJ whole genome shotgun (WGS) entry which is preliminary data.</text>
</comment>
<protein>
    <recommendedName>
        <fullName evidence="2">Small ubiquitin-related modifier</fullName>
        <shortName evidence="2">SUMO</shortName>
    </recommendedName>
</protein>
<dbReference type="Pfam" id="PF11976">
    <property type="entry name" value="Rad60-SLD"/>
    <property type="match status" value="1"/>
</dbReference>
<dbReference type="GO" id="GO:0005634">
    <property type="term" value="C:nucleus"/>
    <property type="evidence" value="ECO:0007669"/>
    <property type="project" value="UniProtKB-SubCell"/>
</dbReference>
<gene>
    <name evidence="4" type="ORF">GBAR_LOCUS28304</name>
</gene>
<dbReference type="FunFam" id="3.10.20.90:FF:000174">
    <property type="entry name" value="Small ubiquitin-related modifier"/>
    <property type="match status" value="1"/>
</dbReference>